<protein>
    <recommendedName>
        <fullName evidence="5">Secreted protein</fullName>
    </recommendedName>
</protein>
<dbReference type="EMBL" id="MU154629">
    <property type="protein sequence ID" value="KAF9490973.1"/>
    <property type="molecule type" value="Genomic_DNA"/>
</dbReference>
<evidence type="ECO:0008006" key="5">
    <source>
        <dbReference type="Google" id="ProtNLM"/>
    </source>
</evidence>
<organism evidence="3 4">
    <name type="scientific">Pleurotus eryngii</name>
    <name type="common">Boletus of the steppes</name>
    <dbReference type="NCBI Taxonomy" id="5323"/>
    <lineage>
        <taxon>Eukaryota</taxon>
        <taxon>Fungi</taxon>
        <taxon>Dikarya</taxon>
        <taxon>Basidiomycota</taxon>
        <taxon>Agaricomycotina</taxon>
        <taxon>Agaricomycetes</taxon>
        <taxon>Agaricomycetidae</taxon>
        <taxon>Agaricales</taxon>
        <taxon>Pleurotineae</taxon>
        <taxon>Pleurotaceae</taxon>
        <taxon>Pleurotus</taxon>
    </lineage>
</organism>
<keyword evidence="1" id="KW-1133">Transmembrane helix</keyword>
<keyword evidence="1" id="KW-0472">Membrane</keyword>
<sequence length="150" mass="17646">MRLRCLSCLMSLLSFYLPPNWLVVVHVGLFNFYMCTAPDDRCHFHEALSYPHHLIRSCARPIRWWWKAVLWQQAATRFGTFLIPGSAHWAFLLHLTRCWEITSTGCGYALWLDDGRRLVAYGPLILSFDCSFIPYFIIIRSYLDIRAHMC</sequence>
<dbReference type="Proteomes" id="UP000807025">
    <property type="component" value="Unassembled WGS sequence"/>
</dbReference>
<evidence type="ECO:0000313" key="3">
    <source>
        <dbReference type="EMBL" id="KAF9490973.1"/>
    </source>
</evidence>
<evidence type="ECO:0000256" key="1">
    <source>
        <dbReference type="SAM" id="Phobius"/>
    </source>
</evidence>
<name>A0A9P6DCP5_PLEER</name>
<feature type="chain" id="PRO_5040269813" description="Secreted protein" evidence="2">
    <location>
        <begin position="23"/>
        <end position="150"/>
    </location>
</feature>
<feature type="signal peptide" evidence="2">
    <location>
        <begin position="1"/>
        <end position="22"/>
    </location>
</feature>
<evidence type="ECO:0000256" key="2">
    <source>
        <dbReference type="SAM" id="SignalP"/>
    </source>
</evidence>
<feature type="transmembrane region" description="Helical" evidence="1">
    <location>
        <begin position="118"/>
        <end position="139"/>
    </location>
</feature>
<feature type="transmembrane region" description="Helical" evidence="1">
    <location>
        <begin position="12"/>
        <end position="34"/>
    </location>
</feature>
<keyword evidence="2" id="KW-0732">Signal</keyword>
<comment type="caution">
    <text evidence="3">The sequence shown here is derived from an EMBL/GenBank/DDBJ whole genome shotgun (WGS) entry which is preliminary data.</text>
</comment>
<proteinExistence type="predicted"/>
<accession>A0A9P6DCP5</accession>
<dbReference type="AlphaFoldDB" id="A0A9P6DCP5"/>
<keyword evidence="1" id="KW-0812">Transmembrane</keyword>
<keyword evidence="4" id="KW-1185">Reference proteome</keyword>
<reference evidence="3" key="1">
    <citation type="submission" date="2020-11" db="EMBL/GenBank/DDBJ databases">
        <authorList>
            <consortium name="DOE Joint Genome Institute"/>
            <person name="Ahrendt S."/>
            <person name="Riley R."/>
            <person name="Andreopoulos W."/>
            <person name="Labutti K."/>
            <person name="Pangilinan J."/>
            <person name="Ruiz-Duenas F.J."/>
            <person name="Barrasa J.M."/>
            <person name="Sanchez-Garcia M."/>
            <person name="Camarero S."/>
            <person name="Miyauchi S."/>
            <person name="Serrano A."/>
            <person name="Linde D."/>
            <person name="Babiker R."/>
            <person name="Drula E."/>
            <person name="Ayuso-Fernandez I."/>
            <person name="Pacheco R."/>
            <person name="Padilla G."/>
            <person name="Ferreira P."/>
            <person name="Barriuso J."/>
            <person name="Kellner H."/>
            <person name="Castanera R."/>
            <person name="Alfaro M."/>
            <person name="Ramirez L."/>
            <person name="Pisabarro A.G."/>
            <person name="Kuo A."/>
            <person name="Tritt A."/>
            <person name="Lipzen A."/>
            <person name="He G."/>
            <person name="Yan M."/>
            <person name="Ng V."/>
            <person name="Cullen D."/>
            <person name="Martin F."/>
            <person name="Rosso M.-N."/>
            <person name="Henrissat B."/>
            <person name="Hibbett D."/>
            <person name="Martinez A.T."/>
            <person name="Grigoriev I.V."/>
        </authorList>
    </citation>
    <scope>NUCLEOTIDE SEQUENCE</scope>
    <source>
        <strain evidence="3">ATCC 90797</strain>
    </source>
</reference>
<gene>
    <name evidence="3" type="ORF">BDN71DRAFT_1453653</name>
</gene>
<evidence type="ECO:0000313" key="4">
    <source>
        <dbReference type="Proteomes" id="UP000807025"/>
    </source>
</evidence>